<reference evidence="5 6" key="1">
    <citation type="submission" date="2021-12" db="EMBL/GenBank/DDBJ databases">
        <title>Genome sequencing of bacteria with rrn-lacking chromosome and rrn-plasmid.</title>
        <authorList>
            <person name="Anda M."/>
            <person name="Iwasaki W."/>
        </authorList>
    </citation>
    <scope>NUCLEOTIDE SEQUENCE [LARGE SCALE GENOMIC DNA]</scope>
    <source>
        <strain evidence="5 6">NBRC 15940</strain>
    </source>
</reference>
<dbReference type="InterPro" id="IPR002130">
    <property type="entry name" value="Cyclophilin-type_PPIase_dom"/>
</dbReference>
<evidence type="ECO:0000256" key="2">
    <source>
        <dbReference type="ARBA" id="ARBA00023110"/>
    </source>
</evidence>
<feature type="domain" description="PPIase cyclophilin-type" evidence="4">
    <location>
        <begin position="60"/>
        <end position="288"/>
    </location>
</feature>
<gene>
    <name evidence="5" type="ORF">PEDI_04290</name>
</gene>
<keyword evidence="3" id="KW-0413">Isomerase</keyword>
<evidence type="ECO:0000313" key="5">
    <source>
        <dbReference type="EMBL" id="GJM59877.1"/>
    </source>
</evidence>
<dbReference type="InterPro" id="IPR044666">
    <property type="entry name" value="Cyclophilin_A-like"/>
</dbReference>
<accession>A0AAN5AIJ1</accession>
<dbReference type="EMBL" id="BQKE01000001">
    <property type="protein sequence ID" value="GJM59877.1"/>
    <property type="molecule type" value="Genomic_DNA"/>
</dbReference>
<organism evidence="5 6">
    <name type="scientific">Persicobacter diffluens</name>
    <dbReference type="NCBI Taxonomy" id="981"/>
    <lineage>
        <taxon>Bacteria</taxon>
        <taxon>Pseudomonadati</taxon>
        <taxon>Bacteroidota</taxon>
        <taxon>Cytophagia</taxon>
        <taxon>Cytophagales</taxon>
        <taxon>Persicobacteraceae</taxon>
        <taxon>Persicobacter</taxon>
    </lineage>
</organism>
<comment type="caution">
    <text evidence="5">The sequence shown here is derived from an EMBL/GenBank/DDBJ whole genome shotgun (WGS) entry which is preliminary data.</text>
</comment>
<name>A0AAN5AIJ1_9BACT</name>
<dbReference type="Pfam" id="PF00160">
    <property type="entry name" value="Pro_isomerase"/>
    <property type="match status" value="2"/>
</dbReference>
<protein>
    <recommendedName>
        <fullName evidence="1">peptidylprolyl isomerase</fullName>
        <ecNumber evidence="1">5.2.1.8</ecNumber>
    </recommendedName>
</protein>
<sequence length="330" mass="37035">MDGEKLLFISVKFLFFCGDKFSTPQLSNTMRFRLLFLFVLLMVIGLQACNKNNDSLITFHTPFGEMKAILYDQTPGHKANFLKLAASGAYDSTTWHRVINDFMVQGGDLAEVGMPGKANKTIPAEFRQELFHQKGAIAAARKGDNVNPKKASSACQFYIVDGKRVSKTELVANMNAVNHYLTKYMPEVPGYDSVLYKLNDIYHQDGLEAYNDEIFKLIPVMEDRFDVKLTKAGYPEARVKAYETIGGVYHLDDEYTVFGQIVEGLDVIDQLAAVETGAGDKPRKPVYIKITVEEMSKKKLSKTFGLQYTEEGTVNVPLEVIKADYSKAKK</sequence>
<evidence type="ECO:0000256" key="1">
    <source>
        <dbReference type="ARBA" id="ARBA00013194"/>
    </source>
</evidence>
<evidence type="ECO:0000259" key="4">
    <source>
        <dbReference type="PROSITE" id="PS50072"/>
    </source>
</evidence>
<dbReference type="PANTHER" id="PTHR45625">
    <property type="entry name" value="PEPTIDYL-PROLYL CIS-TRANS ISOMERASE-RELATED"/>
    <property type="match status" value="1"/>
</dbReference>
<dbReference type="EC" id="5.2.1.8" evidence="1"/>
<dbReference type="Proteomes" id="UP001310022">
    <property type="component" value="Unassembled WGS sequence"/>
</dbReference>
<dbReference type="PROSITE" id="PS50072">
    <property type="entry name" value="CSA_PPIASE_2"/>
    <property type="match status" value="1"/>
</dbReference>
<dbReference type="SUPFAM" id="SSF50891">
    <property type="entry name" value="Cyclophilin-like"/>
    <property type="match status" value="1"/>
</dbReference>
<dbReference type="InterPro" id="IPR029000">
    <property type="entry name" value="Cyclophilin-like_dom_sf"/>
</dbReference>
<dbReference type="CDD" id="cd00317">
    <property type="entry name" value="cyclophilin"/>
    <property type="match status" value="1"/>
</dbReference>
<evidence type="ECO:0000313" key="6">
    <source>
        <dbReference type="Proteomes" id="UP001310022"/>
    </source>
</evidence>
<dbReference type="PRINTS" id="PR00153">
    <property type="entry name" value="CSAPPISMRASE"/>
</dbReference>
<dbReference type="Gene3D" id="2.40.100.10">
    <property type="entry name" value="Cyclophilin-like"/>
    <property type="match status" value="2"/>
</dbReference>
<dbReference type="GO" id="GO:0003755">
    <property type="term" value="F:peptidyl-prolyl cis-trans isomerase activity"/>
    <property type="evidence" value="ECO:0007669"/>
    <property type="project" value="UniProtKB-KW"/>
</dbReference>
<evidence type="ECO:0000256" key="3">
    <source>
        <dbReference type="ARBA" id="ARBA00023235"/>
    </source>
</evidence>
<keyword evidence="6" id="KW-1185">Reference proteome</keyword>
<proteinExistence type="predicted"/>
<keyword evidence="2" id="KW-0697">Rotamase</keyword>
<dbReference type="PANTHER" id="PTHR45625:SF4">
    <property type="entry name" value="PEPTIDYLPROLYL ISOMERASE DOMAIN AND WD REPEAT-CONTAINING PROTEIN 1"/>
    <property type="match status" value="1"/>
</dbReference>
<dbReference type="AlphaFoldDB" id="A0AAN5AIJ1"/>